<feature type="region of interest" description="Disordered" evidence="1">
    <location>
        <begin position="68"/>
        <end position="116"/>
    </location>
</feature>
<dbReference type="Proteomes" id="UP001500279">
    <property type="component" value="Unassembled WGS sequence"/>
</dbReference>
<organism evidence="2 3">
    <name type="scientific">Ideonella azotifigens</name>
    <dbReference type="NCBI Taxonomy" id="513160"/>
    <lineage>
        <taxon>Bacteria</taxon>
        <taxon>Pseudomonadati</taxon>
        <taxon>Pseudomonadota</taxon>
        <taxon>Betaproteobacteria</taxon>
        <taxon>Burkholderiales</taxon>
        <taxon>Sphaerotilaceae</taxon>
        <taxon>Ideonella</taxon>
    </lineage>
</organism>
<dbReference type="RefSeq" id="WP_141286603.1">
    <property type="nucleotide sequence ID" value="NZ_BAAAEW010000014.1"/>
</dbReference>
<name>A0ABN1K128_9BURK</name>
<comment type="caution">
    <text evidence="2">The sequence shown here is derived from an EMBL/GenBank/DDBJ whole genome shotgun (WGS) entry which is preliminary data.</text>
</comment>
<dbReference type="PANTHER" id="PTHR34315:SF1">
    <property type="entry name" value="INTRADIOL RING-CLEAVAGE DIOXYGENASES DOMAIN-CONTAINING PROTEIN-RELATED"/>
    <property type="match status" value="1"/>
</dbReference>
<keyword evidence="3" id="KW-1185">Reference proteome</keyword>
<reference evidence="2 3" key="1">
    <citation type="journal article" date="2019" name="Int. J. Syst. Evol. Microbiol.">
        <title>The Global Catalogue of Microorganisms (GCM) 10K type strain sequencing project: providing services to taxonomists for standard genome sequencing and annotation.</title>
        <authorList>
            <consortium name="The Broad Institute Genomics Platform"/>
            <consortium name="The Broad Institute Genome Sequencing Center for Infectious Disease"/>
            <person name="Wu L."/>
            <person name="Ma J."/>
        </authorList>
    </citation>
    <scope>NUCLEOTIDE SEQUENCE [LARGE SCALE GENOMIC DNA]</scope>
    <source>
        <strain evidence="2 3">JCM 15503</strain>
    </source>
</reference>
<evidence type="ECO:0008006" key="4">
    <source>
        <dbReference type="Google" id="ProtNLM"/>
    </source>
</evidence>
<evidence type="ECO:0000256" key="1">
    <source>
        <dbReference type="SAM" id="MobiDB-lite"/>
    </source>
</evidence>
<dbReference type="InterPro" id="IPR015889">
    <property type="entry name" value="Intradiol_dOase_core"/>
</dbReference>
<proteinExistence type="predicted"/>
<protein>
    <recommendedName>
        <fullName evidence="4">Intradiol ring-cleavage dioxygenase</fullName>
    </recommendedName>
</protein>
<sequence length="313" mass="31661">MPSTAPNIAGAHAAHADEGLQHDLRLLAAAQSLPATLPRELQRRRALRWLAAGSLAPLGSLAMVACGGGGDSSSTTTDTSTDSGSSGSGSGTTTTTTGSCSVIPEETAGPYPGDGSNSVNGSVANALLLSGIVRSDITPSLGSSSAVASGVPLTLTLTLVNTNSSCASLAGYAVYLWHCDQGGDYSLYASSLTNVSYLRGVQEANASGEVTFTTIFPGCYSGRMPHIHFEVYPSLDVATSATHKVKTSQLSFPLATLNTVYSASGYQESVSNLASISFATDNVFSDGTTLQIAEISGSNSAGYVASLTVGIAA</sequence>
<gene>
    <name evidence="2" type="ORF">GCM10009107_24930</name>
</gene>
<evidence type="ECO:0000313" key="3">
    <source>
        <dbReference type="Proteomes" id="UP001500279"/>
    </source>
</evidence>
<dbReference type="PANTHER" id="PTHR34315">
    <property type="match status" value="1"/>
</dbReference>
<dbReference type="SUPFAM" id="SSF49482">
    <property type="entry name" value="Aromatic compound dioxygenase"/>
    <property type="match status" value="1"/>
</dbReference>
<evidence type="ECO:0000313" key="2">
    <source>
        <dbReference type="EMBL" id="GAA0751795.1"/>
    </source>
</evidence>
<feature type="compositionally biased region" description="Low complexity" evidence="1">
    <location>
        <begin position="72"/>
        <end position="99"/>
    </location>
</feature>
<accession>A0ABN1K128</accession>
<dbReference type="Gene3D" id="2.60.130.10">
    <property type="entry name" value="Aromatic compound dioxygenase"/>
    <property type="match status" value="1"/>
</dbReference>
<dbReference type="EMBL" id="BAAAEW010000014">
    <property type="protein sequence ID" value="GAA0751795.1"/>
    <property type="molecule type" value="Genomic_DNA"/>
</dbReference>